<dbReference type="InterPro" id="IPR050170">
    <property type="entry name" value="TruD_pseudoU_synthase"/>
</dbReference>
<dbReference type="RefSeq" id="WP_173269730.1">
    <property type="nucleotide sequence ID" value="NZ_AP021889.1"/>
</dbReference>
<reference evidence="7" key="1">
    <citation type="submission" date="2019-11" db="EMBL/GenBank/DDBJ databases">
        <title>Isolation and characterization of two novel species in the genus Thiomicrorhabdus.</title>
        <authorList>
            <person name="Mochizuki J."/>
            <person name="Kojima H."/>
            <person name="Fukui M."/>
        </authorList>
    </citation>
    <scope>NUCLEOTIDE SEQUENCE [LARGE SCALE GENOMIC DNA]</scope>
    <source>
        <strain evidence="7">aks77</strain>
    </source>
</reference>
<dbReference type="InterPro" id="IPR001656">
    <property type="entry name" value="PsdUridine_synth_TruD"/>
</dbReference>
<feature type="domain" description="TRUD" evidence="5">
    <location>
        <begin position="173"/>
        <end position="322"/>
    </location>
</feature>
<evidence type="ECO:0000313" key="6">
    <source>
        <dbReference type="EMBL" id="BBP44897.1"/>
    </source>
</evidence>
<keyword evidence="3 4" id="KW-0413">Isomerase</keyword>
<dbReference type="EC" id="5.4.99.27" evidence="4"/>
<evidence type="ECO:0000256" key="3">
    <source>
        <dbReference type="ARBA" id="ARBA00023235"/>
    </source>
</evidence>
<keyword evidence="7" id="KW-1185">Reference proteome</keyword>
<evidence type="ECO:0000256" key="4">
    <source>
        <dbReference type="HAMAP-Rule" id="MF_01082"/>
    </source>
</evidence>
<dbReference type="PANTHER" id="PTHR47811">
    <property type="entry name" value="TRNA PSEUDOURIDINE SYNTHASE D"/>
    <property type="match status" value="1"/>
</dbReference>
<sequence>MSSNTHSPVDFSSLAYANGAPQIKADFKVLAEDFQVQEQHAYSLSGEGEHLWLYLQKCGENSEWMAKQIAKWAGVPRSAVGMAGQKDRHAVTQQWLSVHLPGKPDPDWSQWTYPQVQLLDSMRHNRKLQTGGLSGNRFSLRLRNLRQLTDGAIDNTLQVIADLSIRLEQIKLGVPNYYGEQRFGKNGANIPNAVQMLLQGKRVPREKRSLYLSALRSWAFNRYLAQRITADNWNQYVVGDIFQLQGSSRCFSDDGSADLESRLAQGDIHPVGLLIGEIGVKLLQPSAAAEQLQAAWISEFSTWQQALSDARVAADYRALRLIPQDLQWQWLPDAQAQTLDLQLQFTLPAGTFATMLLRELLVAVEPTRQFA</sequence>
<dbReference type="HAMAP" id="MF_01082">
    <property type="entry name" value="TruD"/>
    <property type="match status" value="1"/>
</dbReference>
<dbReference type="InterPro" id="IPR020119">
    <property type="entry name" value="PsdUridine_synth_TruD_CS"/>
</dbReference>
<dbReference type="EMBL" id="AP021889">
    <property type="protein sequence ID" value="BBP44897.1"/>
    <property type="molecule type" value="Genomic_DNA"/>
</dbReference>
<dbReference type="PANTHER" id="PTHR47811:SF1">
    <property type="entry name" value="TRNA PSEUDOURIDINE SYNTHASE D"/>
    <property type="match status" value="1"/>
</dbReference>
<dbReference type="PROSITE" id="PS01268">
    <property type="entry name" value="UPF0024"/>
    <property type="match status" value="1"/>
</dbReference>
<dbReference type="Gene3D" id="3.30.2340.10">
    <property type="entry name" value="TruD, insertion domain"/>
    <property type="match status" value="1"/>
</dbReference>
<feature type="active site" description="Nucleophile" evidence="4">
    <location>
        <position position="87"/>
    </location>
</feature>
<dbReference type="GO" id="GO:0160150">
    <property type="term" value="F:tRNA pseudouridine(13) synthase activity"/>
    <property type="evidence" value="ECO:0007669"/>
    <property type="project" value="UniProtKB-EC"/>
</dbReference>
<evidence type="ECO:0000256" key="2">
    <source>
        <dbReference type="ARBA" id="ARBA00022694"/>
    </source>
</evidence>
<organism evidence="6 7">
    <name type="scientific">Thiosulfatimonas sediminis</name>
    <dbReference type="NCBI Taxonomy" id="2675054"/>
    <lineage>
        <taxon>Bacteria</taxon>
        <taxon>Pseudomonadati</taxon>
        <taxon>Pseudomonadota</taxon>
        <taxon>Gammaproteobacteria</taxon>
        <taxon>Thiotrichales</taxon>
        <taxon>Piscirickettsiaceae</taxon>
        <taxon>Thiosulfatimonas</taxon>
    </lineage>
</organism>
<evidence type="ECO:0000256" key="1">
    <source>
        <dbReference type="ARBA" id="ARBA00007953"/>
    </source>
</evidence>
<dbReference type="AlphaFoldDB" id="A0A6F8PS85"/>
<dbReference type="GO" id="GO:0005829">
    <property type="term" value="C:cytosol"/>
    <property type="evidence" value="ECO:0007669"/>
    <property type="project" value="TreeGrafter"/>
</dbReference>
<dbReference type="Pfam" id="PF01142">
    <property type="entry name" value="TruD"/>
    <property type="match status" value="2"/>
</dbReference>
<dbReference type="InterPro" id="IPR020103">
    <property type="entry name" value="PsdUridine_synth_cat_dom_sf"/>
</dbReference>
<dbReference type="InterPro" id="IPR042214">
    <property type="entry name" value="TruD_catalytic"/>
</dbReference>
<evidence type="ECO:0000313" key="7">
    <source>
        <dbReference type="Proteomes" id="UP000501726"/>
    </source>
</evidence>
<dbReference type="Gene3D" id="3.30.2350.20">
    <property type="entry name" value="TruD, catalytic domain"/>
    <property type="match status" value="1"/>
</dbReference>
<dbReference type="InterPro" id="IPR011760">
    <property type="entry name" value="PsdUridine_synth_TruD_insert"/>
</dbReference>
<comment type="similarity">
    <text evidence="1 4">Belongs to the pseudouridine synthase TruD family.</text>
</comment>
<comment type="function">
    <text evidence="4">Responsible for synthesis of pseudouridine from uracil-13 in transfer RNAs.</text>
</comment>
<dbReference type="PROSITE" id="PS50984">
    <property type="entry name" value="TRUD"/>
    <property type="match status" value="1"/>
</dbReference>
<accession>A0A6F8PS85</accession>
<comment type="catalytic activity">
    <reaction evidence="4">
        <text>uridine(13) in tRNA = pseudouridine(13) in tRNA</text>
        <dbReference type="Rhea" id="RHEA:42540"/>
        <dbReference type="Rhea" id="RHEA-COMP:10105"/>
        <dbReference type="Rhea" id="RHEA-COMP:10106"/>
        <dbReference type="ChEBI" id="CHEBI:65314"/>
        <dbReference type="ChEBI" id="CHEBI:65315"/>
        <dbReference type="EC" id="5.4.99.27"/>
    </reaction>
</comment>
<dbReference type="SUPFAM" id="SSF55120">
    <property type="entry name" value="Pseudouridine synthase"/>
    <property type="match status" value="1"/>
</dbReference>
<keyword evidence="2 4" id="KW-0819">tRNA processing</keyword>
<dbReference type="InterPro" id="IPR043165">
    <property type="entry name" value="TruD_insert_sf"/>
</dbReference>
<dbReference type="KEGG" id="tse:THMIRHAS_02700"/>
<dbReference type="Proteomes" id="UP000501726">
    <property type="component" value="Chromosome"/>
</dbReference>
<name>A0A6F8PS85_9GAMM</name>
<dbReference type="GO" id="GO:0003723">
    <property type="term" value="F:RNA binding"/>
    <property type="evidence" value="ECO:0007669"/>
    <property type="project" value="InterPro"/>
</dbReference>
<proteinExistence type="inferred from homology"/>
<evidence type="ECO:0000259" key="5">
    <source>
        <dbReference type="PROSITE" id="PS50984"/>
    </source>
</evidence>
<gene>
    <name evidence="4 6" type="primary">truD</name>
    <name evidence="6" type="ORF">THMIRHAS_02700</name>
</gene>
<dbReference type="GO" id="GO:0031119">
    <property type="term" value="P:tRNA pseudouridine synthesis"/>
    <property type="evidence" value="ECO:0007669"/>
    <property type="project" value="UniProtKB-UniRule"/>
</dbReference>
<protein>
    <recommendedName>
        <fullName evidence="4">tRNA pseudouridine synthase D</fullName>
        <ecNumber evidence="4">5.4.99.27</ecNumber>
    </recommendedName>
    <alternativeName>
        <fullName evidence="4">tRNA pseudouridine(13) synthase</fullName>
    </alternativeName>
    <alternativeName>
        <fullName evidence="4">tRNA pseudouridylate synthase D</fullName>
    </alternativeName>
    <alternativeName>
        <fullName evidence="4">tRNA-uridine isomerase D</fullName>
    </alternativeName>
</protein>